<evidence type="ECO:0000259" key="1">
    <source>
        <dbReference type="Pfam" id="PF20247"/>
    </source>
</evidence>
<dbReference type="Proteomes" id="UP000032568">
    <property type="component" value="Chromosome"/>
</dbReference>
<keyword evidence="3" id="KW-1185">Reference proteome</keyword>
<feature type="domain" description="DUF6602" evidence="1">
    <location>
        <begin position="37"/>
        <end position="143"/>
    </location>
</feature>
<dbReference type="AlphaFoldDB" id="A0AAE9YS88"/>
<accession>A0AAE9YS88</accession>
<dbReference type="KEGG" id="tact:SG35_005585"/>
<proteinExistence type="predicted"/>
<evidence type="ECO:0000313" key="2">
    <source>
        <dbReference type="EMBL" id="WDE00126.1"/>
    </source>
</evidence>
<dbReference type="CDD" id="cd21173">
    <property type="entry name" value="NucC-like"/>
    <property type="match status" value="1"/>
</dbReference>
<name>A0AAE9YS88_9GAMM</name>
<dbReference type="Pfam" id="PF20247">
    <property type="entry name" value="DUF6602"/>
    <property type="match status" value="1"/>
</dbReference>
<evidence type="ECO:0000313" key="3">
    <source>
        <dbReference type="Proteomes" id="UP000032568"/>
    </source>
</evidence>
<organism evidence="2 3">
    <name type="scientific">Thalassomonas actiniarum</name>
    <dbReference type="NCBI Taxonomy" id="485447"/>
    <lineage>
        <taxon>Bacteria</taxon>
        <taxon>Pseudomonadati</taxon>
        <taxon>Pseudomonadota</taxon>
        <taxon>Gammaproteobacteria</taxon>
        <taxon>Alteromonadales</taxon>
        <taxon>Colwelliaceae</taxon>
        <taxon>Thalassomonas</taxon>
    </lineage>
</organism>
<sequence>MKDCYGQHGWKQFHRNRKDILDEFDKIYEQQANRPVKTAHGDGVEAYLRKWLSEFLPKKYAVTSGYIIPNLYDDSKTLYHYDIIIYQVLEAPILWTEGNYDNSQQGKYLAIPAKYVVAVYEVKSRLTKKSVIDSIEKLKEVNSFKEQLPETYHSGVIYVDLKESEVNKKILIKDLYKGVEAHGFIGGMVLRYESDETSTGIISLHSIEAPDSEENLLPLAKKIDDLDIYLTENGNAKLAESGGGATFVYTGEYWAVSKSYGVSYTSNNLILDLSWSRSGFSQFCIRIINLLDGNHDPKKQINFGQIFDKLPLKEACVQGSIWNPNKPFLRLNVKANNQDELPTIAYNDDNEAQINFTVSLENVGNFPLTVSDDGFKSTVELIAKGKAEKVISVKATIKEKGSIEDFRKEVESGKLIIPYRVVYHKQGDDQEFIQVKQNVKVKIASVECVS</sequence>
<gene>
    <name evidence="2" type="ORF">SG35_005585</name>
</gene>
<protein>
    <recommendedName>
        <fullName evidence="1">DUF6602 domain-containing protein</fullName>
    </recommendedName>
</protein>
<dbReference type="RefSeq" id="WP_044833177.1">
    <property type="nucleotide sequence ID" value="NZ_CP059735.1"/>
</dbReference>
<dbReference type="EMBL" id="CP059735">
    <property type="protein sequence ID" value="WDE00126.1"/>
    <property type="molecule type" value="Genomic_DNA"/>
</dbReference>
<reference evidence="2 3" key="2">
    <citation type="journal article" date="2022" name="Mar. Drugs">
        <title>Bioassay-Guided Fractionation Leads to the Detection of Cholic Acid Generated by the Rare Thalassomonas sp.</title>
        <authorList>
            <person name="Pheiffer F."/>
            <person name="Schneider Y.K."/>
            <person name="Hansen E.H."/>
            <person name="Andersen J.H."/>
            <person name="Isaksson J."/>
            <person name="Busche T."/>
            <person name="R C."/>
            <person name="Kalinowski J."/>
            <person name="Zyl L.V."/>
            <person name="Trindade M."/>
        </authorList>
    </citation>
    <scope>NUCLEOTIDE SEQUENCE [LARGE SCALE GENOMIC DNA]</scope>
    <source>
        <strain evidence="2 3">A5K-106</strain>
    </source>
</reference>
<reference evidence="2 3" key="1">
    <citation type="journal article" date="2015" name="Genome Announc.">
        <title>Draft Genome Sequences of Marine Isolates of Thalassomonas viridans and Thalassomonas actiniarum.</title>
        <authorList>
            <person name="Olonade I."/>
            <person name="van Zyl L.J."/>
            <person name="Trindade M."/>
        </authorList>
    </citation>
    <scope>NUCLEOTIDE SEQUENCE [LARGE SCALE GENOMIC DNA]</scope>
    <source>
        <strain evidence="2 3">A5K-106</strain>
    </source>
</reference>
<dbReference type="InterPro" id="IPR046537">
    <property type="entry name" value="DUF6602"/>
</dbReference>